<proteinExistence type="predicted"/>
<protein>
    <submittedName>
        <fullName evidence="2">Uncharacterized protein</fullName>
    </submittedName>
</protein>
<dbReference type="OrthoDB" id="6766427at2759"/>
<feature type="compositionally biased region" description="Basic and acidic residues" evidence="1">
    <location>
        <begin position="509"/>
        <end position="520"/>
    </location>
</feature>
<dbReference type="Proteomes" id="UP001153737">
    <property type="component" value="Chromosome 4"/>
</dbReference>
<accession>A0A9P0DPF3</accession>
<feature type="compositionally biased region" description="Acidic residues" evidence="1">
    <location>
        <begin position="687"/>
        <end position="699"/>
    </location>
</feature>
<feature type="region of interest" description="Disordered" evidence="1">
    <location>
        <begin position="685"/>
        <end position="724"/>
    </location>
</feature>
<feature type="compositionally biased region" description="Acidic residues" evidence="1">
    <location>
        <begin position="588"/>
        <end position="601"/>
    </location>
</feature>
<gene>
    <name evidence="2" type="ORF">PHAECO_LOCUS8587</name>
</gene>
<feature type="compositionally biased region" description="Basic and acidic residues" evidence="1">
    <location>
        <begin position="337"/>
        <end position="463"/>
    </location>
</feature>
<name>A0A9P0DPF3_PHACE</name>
<dbReference type="AlphaFoldDB" id="A0A9P0DPF3"/>
<reference evidence="2" key="1">
    <citation type="submission" date="2022-01" db="EMBL/GenBank/DDBJ databases">
        <authorList>
            <person name="King R."/>
        </authorList>
    </citation>
    <scope>NUCLEOTIDE SEQUENCE</scope>
</reference>
<feature type="compositionally biased region" description="Basic and acidic residues" evidence="1">
    <location>
        <begin position="312"/>
        <end position="328"/>
    </location>
</feature>
<organism evidence="2 3">
    <name type="scientific">Phaedon cochleariae</name>
    <name type="common">Mustard beetle</name>
    <dbReference type="NCBI Taxonomy" id="80249"/>
    <lineage>
        <taxon>Eukaryota</taxon>
        <taxon>Metazoa</taxon>
        <taxon>Ecdysozoa</taxon>
        <taxon>Arthropoda</taxon>
        <taxon>Hexapoda</taxon>
        <taxon>Insecta</taxon>
        <taxon>Pterygota</taxon>
        <taxon>Neoptera</taxon>
        <taxon>Endopterygota</taxon>
        <taxon>Coleoptera</taxon>
        <taxon>Polyphaga</taxon>
        <taxon>Cucujiformia</taxon>
        <taxon>Chrysomeloidea</taxon>
        <taxon>Chrysomelidae</taxon>
        <taxon>Chrysomelinae</taxon>
        <taxon>Chrysomelini</taxon>
        <taxon>Phaedon</taxon>
    </lineage>
</organism>
<sequence length="905" mass="104537">MKYVPLHNVFIFLLMNHIHPNFLVNGVAEKQRGRFTSENEPNQMRGDRTIHESYRQRHKYKPGTGHQGFLKRLARSNNDGPQCAVMYKNNEPVGILQPYEESYRFLPVKGEPTLVDINPIPVKRKTIMDVIYPSEIADDDDSRKVSDTVGFSDEKFPSVFAKFRIDSRLSKSWSPENYMKRSMFKREQDNQEQSLEPANPQMNLEDVAVEDELKTILDDMGLIDDYPNRDVKRAIEDENLEFGTNKINLFKEEHTESREKRDDLNATDIFIEAPSNTTVKFAKFHDSKISEDTGNEVELNDEDTVDEKRQIDEAKDEISSSDYIRSDEIESEGDSPYETRIERAIRDKIHKLKEEVKKEIDKLRGKKDDKKDEKTNENNDEKKGDKKDGKENGKKDENKKEQKDEKNDEKEAERKNEKKDEKKHEKKDEKKEEKEVEKKEGKKEEKVDEKKDENKKPISDDTRRKKRQTINTLIEAENKDIDPMSFNDEYEEVHVRRKRNTDFDDVETSEPHLKKFEFKSRSLKQSDVNILDEGIDHLKQEDEGNSEKDVVIEDDEEDLNERSDSSNNENGEITGDAGANSDSSHEYDESEFENDSEESYEEADKAKNDDTKTGDTYEKDTCNCEKNSNDCKCSIPSLNNRQPSDSQEKSDINSAVEAAESSREHCSCDKTGNCKCLSSLLGKPESAVDEDYSAEDDEDTSKSGMNKRDIRQMSSDTKQHCSCNKNGNCKCGSPVDEPEPLLDQDYEAADDALPKNANEDLSEFNKDGIAIETNDDEEPVASKFSRRAIKPRKEAMKNFQNGEYFVDFHPSRYKFPMGETFRRKRDNFEDMVAIHGGGAVRAHLAAVRERSMLPFPRQRSMRRVRKEDNNSEARQLIDMSDEDIFGALPQGFEGGLQRYKRVKRT</sequence>
<keyword evidence="3" id="KW-1185">Reference proteome</keyword>
<evidence type="ECO:0000256" key="1">
    <source>
        <dbReference type="SAM" id="MobiDB-lite"/>
    </source>
</evidence>
<dbReference type="EMBL" id="OU896710">
    <property type="protein sequence ID" value="CAH1163599.1"/>
    <property type="molecule type" value="Genomic_DNA"/>
</dbReference>
<evidence type="ECO:0000313" key="2">
    <source>
        <dbReference type="EMBL" id="CAH1163599.1"/>
    </source>
</evidence>
<reference evidence="2" key="2">
    <citation type="submission" date="2022-10" db="EMBL/GenBank/DDBJ databases">
        <authorList>
            <consortium name="ENA_rothamsted_submissions"/>
            <consortium name="culmorum"/>
            <person name="King R."/>
        </authorList>
    </citation>
    <scope>NUCLEOTIDE SEQUENCE</scope>
</reference>
<feature type="compositionally biased region" description="Polar residues" evidence="1">
    <location>
        <begin position="636"/>
        <end position="645"/>
    </location>
</feature>
<feature type="region of interest" description="Disordered" evidence="1">
    <location>
        <begin position="312"/>
        <end position="656"/>
    </location>
</feature>
<feature type="compositionally biased region" description="Basic and acidic residues" evidence="1">
    <location>
        <begin position="602"/>
        <end position="629"/>
    </location>
</feature>
<evidence type="ECO:0000313" key="3">
    <source>
        <dbReference type="Proteomes" id="UP001153737"/>
    </source>
</evidence>
<feature type="compositionally biased region" description="Basic and acidic residues" evidence="1">
    <location>
        <begin position="534"/>
        <end position="551"/>
    </location>
</feature>